<keyword evidence="3" id="KW-1185">Reference proteome</keyword>
<evidence type="ECO:0000256" key="1">
    <source>
        <dbReference type="SAM" id="MobiDB-lite"/>
    </source>
</evidence>
<dbReference type="EMBL" id="JARIHO010000094">
    <property type="protein sequence ID" value="KAJ7306230.1"/>
    <property type="molecule type" value="Genomic_DNA"/>
</dbReference>
<dbReference type="Proteomes" id="UP001218218">
    <property type="component" value="Unassembled WGS sequence"/>
</dbReference>
<organism evidence="2 3">
    <name type="scientific">Mycena albidolilacea</name>
    <dbReference type="NCBI Taxonomy" id="1033008"/>
    <lineage>
        <taxon>Eukaryota</taxon>
        <taxon>Fungi</taxon>
        <taxon>Dikarya</taxon>
        <taxon>Basidiomycota</taxon>
        <taxon>Agaricomycotina</taxon>
        <taxon>Agaricomycetes</taxon>
        <taxon>Agaricomycetidae</taxon>
        <taxon>Agaricales</taxon>
        <taxon>Marasmiineae</taxon>
        <taxon>Mycenaceae</taxon>
        <taxon>Mycena</taxon>
    </lineage>
</organism>
<feature type="region of interest" description="Disordered" evidence="1">
    <location>
        <begin position="1"/>
        <end position="42"/>
    </location>
</feature>
<gene>
    <name evidence="2" type="ORF">DFH08DRAFT_1054784</name>
</gene>
<comment type="caution">
    <text evidence="2">The sequence shown here is derived from an EMBL/GenBank/DDBJ whole genome shotgun (WGS) entry which is preliminary data.</text>
</comment>
<evidence type="ECO:0000313" key="2">
    <source>
        <dbReference type="EMBL" id="KAJ7306230.1"/>
    </source>
</evidence>
<proteinExistence type="predicted"/>
<accession>A0AAD6Z3S6</accession>
<protein>
    <submittedName>
        <fullName evidence="2">Uncharacterized protein</fullName>
    </submittedName>
</protein>
<feature type="region of interest" description="Disordered" evidence="1">
    <location>
        <begin position="82"/>
        <end position="103"/>
    </location>
</feature>
<reference evidence="2" key="1">
    <citation type="submission" date="2023-03" db="EMBL/GenBank/DDBJ databases">
        <title>Massive genome expansion in bonnet fungi (Mycena s.s.) driven by repeated elements and novel gene families across ecological guilds.</title>
        <authorList>
            <consortium name="Lawrence Berkeley National Laboratory"/>
            <person name="Harder C.B."/>
            <person name="Miyauchi S."/>
            <person name="Viragh M."/>
            <person name="Kuo A."/>
            <person name="Thoen E."/>
            <person name="Andreopoulos B."/>
            <person name="Lu D."/>
            <person name="Skrede I."/>
            <person name="Drula E."/>
            <person name="Henrissat B."/>
            <person name="Morin E."/>
            <person name="Kohler A."/>
            <person name="Barry K."/>
            <person name="LaButti K."/>
            <person name="Morin E."/>
            <person name="Salamov A."/>
            <person name="Lipzen A."/>
            <person name="Mereny Z."/>
            <person name="Hegedus B."/>
            <person name="Baldrian P."/>
            <person name="Stursova M."/>
            <person name="Weitz H."/>
            <person name="Taylor A."/>
            <person name="Grigoriev I.V."/>
            <person name="Nagy L.G."/>
            <person name="Martin F."/>
            <person name="Kauserud H."/>
        </authorList>
    </citation>
    <scope>NUCLEOTIDE SEQUENCE</scope>
    <source>
        <strain evidence="2">CBHHK002</strain>
    </source>
</reference>
<evidence type="ECO:0000313" key="3">
    <source>
        <dbReference type="Proteomes" id="UP001218218"/>
    </source>
</evidence>
<sequence length="175" mass="19800">MPIPCRTFSDTTHVSDSEPEQEAQRRNETQSSPPPSPHRTPLSLISNTLLGTEPSGGFMLETRLSKLEGEMAEIKYNLHVLRRGKRNRATQSPPSTPIPKRRRTTHDNAAIPETPILRSSLMASTPERDEITSSVSNGIQQSLRECHRKNFERDPVAPGPSGMRRKLRRRVHEFM</sequence>
<name>A0AAD6Z3S6_9AGAR</name>
<dbReference type="AlphaFoldDB" id="A0AAD6Z3S6"/>